<proteinExistence type="predicted"/>
<evidence type="ECO:0000313" key="2">
    <source>
        <dbReference type="Proteomes" id="UP000054538"/>
    </source>
</evidence>
<sequence length="68" mass="7364">MDHCKSVSGQTVLQESGFIPCHWHTSPCRTSEGRSQASDGSADTISAFLGTGHPHLKIKHSAHLLLRL</sequence>
<keyword evidence="2" id="KW-1185">Reference proteome</keyword>
<reference evidence="1 2" key="1">
    <citation type="submission" date="2014-04" db="EMBL/GenBank/DDBJ databases">
        <authorList>
            <consortium name="DOE Joint Genome Institute"/>
            <person name="Kuo A."/>
            <person name="Kohler A."/>
            <person name="Jargeat P."/>
            <person name="Nagy L.G."/>
            <person name="Floudas D."/>
            <person name="Copeland A."/>
            <person name="Barry K.W."/>
            <person name="Cichocki N."/>
            <person name="Veneault-Fourrey C."/>
            <person name="LaButti K."/>
            <person name="Lindquist E.A."/>
            <person name="Lipzen A."/>
            <person name="Lundell T."/>
            <person name="Morin E."/>
            <person name="Murat C."/>
            <person name="Sun H."/>
            <person name="Tunlid A."/>
            <person name="Henrissat B."/>
            <person name="Grigoriev I.V."/>
            <person name="Hibbett D.S."/>
            <person name="Martin F."/>
            <person name="Nordberg H.P."/>
            <person name="Cantor M.N."/>
            <person name="Hua S.X."/>
        </authorList>
    </citation>
    <scope>NUCLEOTIDE SEQUENCE [LARGE SCALE GENOMIC DNA]</scope>
    <source>
        <strain evidence="1 2">Ve08.2h10</strain>
    </source>
</reference>
<evidence type="ECO:0000313" key="1">
    <source>
        <dbReference type="EMBL" id="KIK81203.1"/>
    </source>
</evidence>
<name>A0A0D0CZR8_9AGAM</name>
<reference evidence="2" key="2">
    <citation type="submission" date="2015-01" db="EMBL/GenBank/DDBJ databases">
        <title>Evolutionary Origins and Diversification of the Mycorrhizal Mutualists.</title>
        <authorList>
            <consortium name="DOE Joint Genome Institute"/>
            <consortium name="Mycorrhizal Genomics Consortium"/>
            <person name="Kohler A."/>
            <person name="Kuo A."/>
            <person name="Nagy L.G."/>
            <person name="Floudas D."/>
            <person name="Copeland A."/>
            <person name="Barry K.W."/>
            <person name="Cichocki N."/>
            <person name="Veneault-Fourrey C."/>
            <person name="LaButti K."/>
            <person name="Lindquist E.A."/>
            <person name="Lipzen A."/>
            <person name="Lundell T."/>
            <person name="Morin E."/>
            <person name="Murat C."/>
            <person name="Riley R."/>
            <person name="Ohm R."/>
            <person name="Sun H."/>
            <person name="Tunlid A."/>
            <person name="Henrissat B."/>
            <person name="Grigoriev I.V."/>
            <person name="Hibbett D.S."/>
            <person name="Martin F."/>
        </authorList>
    </citation>
    <scope>NUCLEOTIDE SEQUENCE [LARGE SCALE GENOMIC DNA]</scope>
    <source>
        <strain evidence="2">Ve08.2h10</strain>
    </source>
</reference>
<dbReference type="Proteomes" id="UP000054538">
    <property type="component" value="Unassembled WGS sequence"/>
</dbReference>
<gene>
    <name evidence="1" type="ORF">PAXRUDRAFT_199414</name>
</gene>
<accession>A0A0D0CZR8</accession>
<protein>
    <submittedName>
        <fullName evidence="1">Uncharacterized protein</fullName>
    </submittedName>
</protein>
<dbReference type="HOGENOM" id="CLU_2794649_0_0_1"/>
<dbReference type="AlphaFoldDB" id="A0A0D0CZR8"/>
<dbReference type="EMBL" id="KN825843">
    <property type="protein sequence ID" value="KIK81203.1"/>
    <property type="molecule type" value="Genomic_DNA"/>
</dbReference>
<organism evidence="1 2">
    <name type="scientific">Paxillus rubicundulus Ve08.2h10</name>
    <dbReference type="NCBI Taxonomy" id="930991"/>
    <lineage>
        <taxon>Eukaryota</taxon>
        <taxon>Fungi</taxon>
        <taxon>Dikarya</taxon>
        <taxon>Basidiomycota</taxon>
        <taxon>Agaricomycotina</taxon>
        <taxon>Agaricomycetes</taxon>
        <taxon>Agaricomycetidae</taxon>
        <taxon>Boletales</taxon>
        <taxon>Paxilineae</taxon>
        <taxon>Paxillaceae</taxon>
        <taxon>Paxillus</taxon>
    </lineage>
</organism>
<dbReference type="InParanoid" id="A0A0D0CZR8"/>